<gene>
    <name evidence="1" type="ORF">IWW38_006265</name>
</gene>
<reference evidence="1" key="1">
    <citation type="submission" date="2022-07" db="EMBL/GenBank/DDBJ databases">
        <title>Phylogenomic reconstructions and comparative analyses of Kickxellomycotina fungi.</title>
        <authorList>
            <person name="Reynolds N.K."/>
            <person name="Stajich J.E."/>
            <person name="Barry K."/>
            <person name="Grigoriev I.V."/>
            <person name="Crous P."/>
            <person name="Smith M.E."/>
        </authorList>
    </citation>
    <scope>NUCLEOTIDE SEQUENCE</scope>
    <source>
        <strain evidence="1">CBS 190363</strain>
    </source>
</reference>
<organism evidence="1 2">
    <name type="scientific">Coemansia aciculifera</name>
    <dbReference type="NCBI Taxonomy" id="417176"/>
    <lineage>
        <taxon>Eukaryota</taxon>
        <taxon>Fungi</taxon>
        <taxon>Fungi incertae sedis</taxon>
        <taxon>Zoopagomycota</taxon>
        <taxon>Kickxellomycotina</taxon>
        <taxon>Kickxellomycetes</taxon>
        <taxon>Kickxellales</taxon>
        <taxon>Kickxellaceae</taxon>
        <taxon>Coemansia</taxon>
    </lineage>
</organism>
<dbReference type="EMBL" id="JANBVB010003482">
    <property type="protein sequence ID" value="KAJ2878689.1"/>
    <property type="molecule type" value="Genomic_DNA"/>
</dbReference>
<evidence type="ECO:0000313" key="2">
    <source>
        <dbReference type="Proteomes" id="UP001139981"/>
    </source>
</evidence>
<evidence type="ECO:0000313" key="1">
    <source>
        <dbReference type="EMBL" id="KAJ2878689.1"/>
    </source>
</evidence>
<name>A0ACC1LT57_9FUNG</name>
<dbReference type="Proteomes" id="UP001139981">
    <property type="component" value="Unassembled WGS sequence"/>
</dbReference>
<protein>
    <submittedName>
        <fullName evidence="1">Uncharacterized protein</fullName>
    </submittedName>
</protein>
<accession>A0ACC1LT57</accession>
<keyword evidence="2" id="KW-1185">Reference proteome</keyword>
<feature type="non-terminal residue" evidence="1">
    <location>
        <position position="151"/>
    </location>
</feature>
<sequence length="151" mass="16474">MTVSTPPAKESSSSVGDKESQKQQQRLEALDMRLKQAVAVTTSGFDRQQVLAKAAELRALAGEFEELAASIEEVSAAPLTKMMSRRRESDVVQMPRLGAEYVKDSVGDDEFSKRVAVPLGGLSFIASAAVMQESEDEQQQQQQQEVVVAEE</sequence>
<proteinExistence type="predicted"/>
<comment type="caution">
    <text evidence="1">The sequence shown here is derived from an EMBL/GenBank/DDBJ whole genome shotgun (WGS) entry which is preliminary data.</text>
</comment>